<dbReference type="KEGG" id="pht:BLM14_07835"/>
<evidence type="ECO:0000313" key="1">
    <source>
        <dbReference type="EMBL" id="PIO45679.1"/>
    </source>
</evidence>
<dbReference type="RefSeq" id="WP_099998877.1">
    <property type="nucleotide sequence ID" value="NZ_CP017940.1"/>
</dbReference>
<sequence>MSVQHYLKMIDNASVAQRCHAAGALAHIYLQSELDFEDRCAAEAMLTLLLDDPSPKVRLALADVFSTSAHAPAHIVTGLARDQIEIATYMLGRSMLLSDTDLVDCVAGGSGEAQKVIAARPKVSFAVSAAIIEIGETVAVMELLSNTQAQIADISFRRLIERLGHVAEIRALLVDDDRLPADCRHALAIRIAEALCQMDMVMALMGERRAKRVTQEACVKASISLVAATPAEEYPALIEHLQLRGDLTTAFVIRIVAAGKIDFFGAILVALSGYSLSRVRSLLIDGRATALGALFSAAGLPDSTYRPLGVALQAWRGVASGKLTIGPQEVVRRMMAHVAPDNRGAGTVPAAANDDMLSLLKRIYLEAIRENAREHALAIAAA</sequence>
<comment type="caution">
    <text evidence="1">The sequence shown here is derived from an EMBL/GenBank/DDBJ whole genome shotgun (WGS) entry which is preliminary data.</text>
</comment>
<organism evidence="1 2">
    <name type="scientific">Phyllobacterium zundukense</name>
    <dbReference type="NCBI Taxonomy" id="1867719"/>
    <lineage>
        <taxon>Bacteria</taxon>
        <taxon>Pseudomonadati</taxon>
        <taxon>Pseudomonadota</taxon>
        <taxon>Alphaproteobacteria</taxon>
        <taxon>Hyphomicrobiales</taxon>
        <taxon>Phyllobacteriaceae</taxon>
        <taxon>Phyllobacterium</taxon>
    </lineage>
</organism>
<dbReference type="OrthoDB" id="9798569at2"/>
<accession>A0A2N9W1R1</accession>
<dbReference type="InterPro" id="IPR019285">
    <property type="entry name" value="DUF2336"/>
</dbReference>
<gene>
    <name evidence="1" type="ORF">B5P45_06695</name>
</gene>
<dbReference type="Proteomes" id="UP000232163">
    <property type="component" value="Unassembled WGS sequence"/>
</dbReference>
<protein>
    <recommendedName>
        <fullName evidence="3">DUF2336 domain-containing protein</fullName>
    </recommendedName>
</protein>
<dbReference type="PIRSF" id="PIRSF035865">
    <property type="entry name" value="UCP035865"/>
    <property type="match status" value="1"/>
</dbReference>
<evidence type="ECO:0008006" key="3">
    <source>
        <dbReference type="Google" id="ProtNLM"/>
    </source>
</evidence>
<reference evidence="1 2" key="1">
    <citation type="journal article" date="2017" name="Int J Environ Stud">
        <title>Does the Miocene-Pliocene relict legume Oxytropis triphylla form nitrogen-fixing nodules with a combination of bacterial strains?</title>
        <authorList>
            <person name="Safronova V."/>
            <person name="Belimov A."/>
            <person name="Sazanova A."/>
            <person name="Kuznetsova I."/>
            <person name="Popova J."/>
            <person name="Andronov E."/>
            <person name="Verkhozina A."/>
            <person name="Tikhonovich I."/>
        </authorList>
    </citation>
    <scope>NUCLEOTIDE SEQUENCE [LARGE SCALE GENOMIC DNA]</scope>
    <source>
        <strain evidence="1 2">Tri-38</strain>
    </source>
</reference>
<dbReference type="AlphaFoldDB" id="A0A2N9W1R1"/>
<evidence type="ECO:0000313" key="2">
    <source>
        <dbReference type="Proteomes" id="UP000232163"/>
    </source>
</evidence>
<proteinExistence type="predicted"/>
<name>A0A2N9W1R1_9HYPH</name>
<dbReference type="EMBL" id="MZMT01000017">
    <property type="protein sequence ID" value="PIO45679.1"/>
    <property type="molecule type" value="Genomic_DNA"/>
</dbReference>
<dbReference type="Pfam" id="PF10098">
    <property type="entry name" value="DUF2336"/>
    <property type="match status" value="1"/>
</dbReference>
<dbReference type="InterPro" id="IPR014598">
    <property type="entry name" value="UCP035865"/>
</dbReference>
<keyword evidence="2" id="KW-1185">Reference proteome</keyword>